<dbReference type="PROSITE" id="PS50850">
    <property type="entry name" value="MFS"/>
    <property type="match status" value="1"/>
</dbReference>
<organism evidence="10 11">
    <name type="scientific">Drosophila willistoni</name>
    <name type="common">Fruit fly</name>
    <dbReference type="NCBI Taxonomy" id="7260"/>
    <lineage>
        <taxon>Eukaryota</taxon>
        <taxon>Metazoa</taxon>
        <taxon>Ecdysozoa</taxon>
        <taxon>Arthropoda</taxon>
        <taxon>Hexapoda</taxon>
        <taxon>Insecta</taxon>
        <taxon>Pterygota</taxon>
        <taxon>Neoptera</taxon>
        <taxon>Endopterygota</taxon>
        <taxon>Diptera</taxon>
        <taxon>Brachycera</taxon>
        <taxon>Muscomorpha</taxon>
        <taxon>Ephydroidea</taxon>
        <taxon>Drosophilidae</taxon>
        <taxon>Drosophila</taxon>
        <taxon>Sophophora</taxon>
    </lineage>
</organism>
<feature type="transmembrane region" description="Helical" evidence="8">
    <location>
        <begin position="20"/>
        <end position="41"/>
    </location>
</feature>
<keyword evidence="11" id="KW-1185">Reference proteome</keyword>
<dbReference type="PhylomeDB" id="B4NJ89"/>
<keyword evidence="2" id="KW-0813">Transport</keyword>
<name>B4NJ89_DROWI</name>
<accession>B4NJ89</accession>
<dbReference type="PROSITE" id="PS00217">
    <property type="entry name" value="SUGAR_TRANSPORT_2"/>
    <property type="match status" value="1"/>
</dbReference>
<dbReference type="InterPro" id="IPR044775">
    <property type="entry name" value="MFS_ERD6/Tret1-like"/>
</dbReference>
<dbReference type="CDD" id="cd17358">
    <property type="entry name" value="MFS_GLUT6_8_Class3_like"/>
    <property type="match status" value="1"/>
</dbReference>
<evidence type="ECO:0000259" key="9">
    <source>
        <dbReference type="PROSITE" id="PS50850"/>
    </source>
</evidence>
<evidence type="ECO:0000256" key="1">
    <source>
        <dbReference type="ARBA" id="ARBA00004651"/>
    </source>
</evidence>
<feature type="transmembrane region" description="Helical" evidence="8">
    <location>
        <begin position="402"/>
        <end position="421"/>
    </location>
</feature>
<dbReference type="KEGG" id="dwi:6651630"/>
<feature type="transmembrane region" description="Helical" evidence="8">
    <location>
        <begin position="332"/>
        <end position="354"/>
    </location>
</feature>
<feature type="transmembrane region" description="Helical" evidence="8">
    <location>
        <begin position="176"/>
        <end position="198"/>
    </location>
</feature>
<evidence type="ECO:0000256" key="7">
    <source>
        <dbReference type="ARBA" id="ARBA00023136"/>
    </source>
</evidence>
<feature type="transmembrane region" description="Helical" evidence="8">
    <location>
        <begin position="307"/>
        <end position="325"/>
    </location>
</feature>
<dbReference type="PANTHER" id="PTHR48021:SF33">
    <property type="entry name" value="AT22075P-RELATED"/>
    <property type="match status" value="1"/>
</dbReference>
<proteinExistence type="predicted"/>
<dbReference type="OMA" id="ESFICAM"/>
<feature type="transmembrane region" description="Helical" evidence="8">
    <location>
        <begin position="93"/>
        <end position="113"/>
    </location>
</feature>
<feature type="transmembrane region" description="Helical" evidence="8">
    <location>
        <begin position="267"/>
        <end position="287"/>
    </location>
</feature>
<keyword evidence="6 8" id="KW-1133">Transmembrane helix</keyword>
<dbReference type="GO" id="GO:0051119">
    <property type="term" value="F:sugar transmembrane transporter activity"/>
    <property type="evidence" value="ECO:0007669"/>
    <property type="project" value="InterPro"/>
</dbReference>
<dbReference type="InterPro" id="IPR050549">
    <property type="entry name" value="MFS_Trehalose_Transporter"/>
</dbReference>
<dbReference type="InterPro" id="IPR005829">
    <property type="entry name" value="Sugar_transporter_CS"/>
</dbReference>
<dbReference type="AlphaFoldDB" id="B4NJ89"/>
<dbReference type="InterPro" id="IPR036259">
    <property type="entry name" value="MFS_trans_sf"/>
</dbReference>
<sequence length="463" mass="51921">MFDKVFQRSDCLLNRRNRYVFLITLLTDLIAISHGISIGWFSPTLRKLQSPDSPVNFELTLNEISWVGSLVAMGSGITNIIFGLLLDRLGNRVCLLLLAFPNMCGWLLIYYAQSVEFLYAARLLTGFSSGGMYIVNPIFISEISNAKIRGSLSSMMMLFMNTGILIGYILSSHIPYHIMPWIAIICPATYFLSMVFFVRESPMYLIRKGKLKEAEESYCYYNNIRNNNKNISDMAEFETMRIALTKSNEKEEAVTWKDFVTPAALKAYAIATALVITNQFSCIFPLINFMSTIFAQSGSQMNPDTCTIIVGAVQLLGTYGTTLLCDICGRKLLLLVSTAGVAISLTAFGLFTHFAQIYDLSEWSWLPLVFMSSYIFLGNIGLIGCFVVCLVELFPYKIRSKATSAFIVSCSLIATFLLWVFPLCMEHWGIDVTMWSIAGITGCGFCFLFVFLKETKGKSMLDD</sequence>
<comment type="subcellular location">
    <subcellularLocation>
        <location evidence="1">Cell membrane</location>
        <topology evidence="1">Multi-pass membrane protein</topology>
    </subcellularLocation>
</comment>
<feature type="transmembrane region" description="Helical" evidence="8">
    <location>
        <begin position="374"/>
        <end position="395"/>
    </location>
</feature>
<dbReference type="InterPro" id="IPR020846">
    <property type="entry name" value="MFS_dom"/>
</dbReference>
<dbReference type="Gene3D" id="1.20.1250.20">
    <property type="entry name" value="MFS general substrate transporter like domains"/>
    <property type="match status" value="1"/>
</dbReference>
<dbReference type="FunFam" id="1.20.1250.20:FF:000218">
    <property type="entry name" value="facilitated trehalose transporter Tret1"/>
    <property type="match status" value="1"/>
</dbReference>
<feature type="domain" description="Major facilitator superfamily (MFS) profile" evidence="9">
    <location>
        <begin position="23"/>
        <end position="456"/>
    </location>
</feature>
<dbReference type="SUPFAM" id="SSF103473">
    <property type="entry name" value="MFS general substrate transporter"/>
    <property type="match status" value="1"/>
</dbReference>
<evidence type="ECO:0000256" key="3">
    <source>
        <dbReference type="ARBA" id="ARBA00022475"/>
    </source>
</evidence>
<evidence type="ECO:0000256" key="4">
    <source>
        <dbReference type="ARBA" id="ARBA00022597"/>
    </source>
</evidence>
<keyword evidence="4" id="KW-0762">Sugar transport</keyword>
<dbReference type="HOGENOM" id="CLU_001265_30_5_1"/>
<dbReference type="Pfam" id="PF00083">
    <property type="entry name" value="Sugar_tr"/>
    <property type="match status" value="1"/>
</dbReference>
<protein>
    <recommendedName>
        <fullName evidence="9">Major facilitator superfamily (MFS) profile domain-containing protein</fullName>
    </recommendedName>
</protein>
<evidence type="ECO:0000313" key="10">
    <source>
        <dbReference type="EMBL" id="EDW84920.1"/>
    </source>
</evidence>
<evidence type="ECO:0000256" key="6">
    <source>
        <dbReference type="ARBA" id="ARBA00022989"/>
    </source>
</evidence>
<dbReference type="PANTHER" id="PTHR48021">
    <property type="match status" value="1"/>
</dbReference>
<dbReference type="InterPro" id="IPR005828">
    <property type="entry name" value="MFS_sugar_transport-like"/>
</dbReference>
<gene>
    <name evidence="10" type="primary">Dwil\GK12884</name>
    <name evidence="10" type="ORF">Dwil_GK12884</name>
</gene>
<feature type="transmembrane region" description="Helical" evidence="8">
    <location>
        <begin position="152"/>
        <end position="170"/>
    </location>
</feature>
<evidence type="ECO:0000256" key="8">
    <source>
        <dbReference type="SAM" id="Phobius"/>
    </source>
</evidence>
<keyword evidence="5 8" id="KW-0812">Transmembrane</keyword>
<dbReference type="InParanoid" id="B4NJ89"/>
<evidence type="ECO:0000313" key="11">
    <source>
        <dbReference type="Proteomes" id="UP000007798"/>
    </source>
</evidence>
<dbReference type="eggNOG" id="KOG0254">
    <property type="taxonomic scope" value="Eukaryota"/>
</dbReference>
<feature type="transmembrane region" description="Helical" evidence="8">
    <location>
        <begin position="433"/>
        <end position="452"/>
    </location>
</feature>
<reference evidence="10 11" key="1">
    <citation type="journal article" date="2007" name="Nature">
        <title>Evolution of genes and genomes on the Drosophila phylogeny.</title>
        <authorList>
            <consortium name="Drosophila 12 Genomes Consortium"/>
            <person name="Clark A.G."/>
            <person name="Eisen M.B."/>
            <person name="Smith D.R."/>
            <person name="Bergman C.M."/>
            <person name="Oliver B."/>
            <person name="Markow T.A."/>
            <person name="Kaufman T.C."/>
            <person name="Kellis M."/>
            <person name="Gelbart W."/>
            <person name="Iyer V.N."/>
            <person name="Pollard D.A."/>
            <person name="Sackton T.B."/>
            <person name="Larracuente A.M."/>
            <person name="Singh N.D."/>
            <person name="Abad J.P."/>
            <person name="Abt D.N."/>
            <person name="Adryan B."/>
            <person name="Aguade M."/>
            <person name="Akashi H."/>
            <person name="Anderson W.W."/>
            <person name="Aquadro C.F."/>
            <person name="Ardell D.H."/>
            <person name="Arguello R."/>
            <person name="Artieri C.G."/>
            <person name="Barbash D.A."/>
            <person name="Barker D."/>
            <person name="Barsanti P."/>
            <person name="Batterham P."/>
            <person name="Batzoglou S."/>
            <person name="Begun D."/>
            <person name="Bhutkar A."/>
            <person name="Blanco E."/>
            <person name="Bosak S.A."/>
            <person name="Bradley R.K."/>
            <person name="Brand A.D."/>
            <person name="Brent M.R."/>
            <person name="Brooks A.N."/>
            <person name="Brown R.H."/>
            <person name="Butlin R.K."/>
            <person name="Caggese C."/>
            <person name="Calvi B.R."/>
            <person name="Bernardo de Carvalho A."/>
            <person name="Caspi A."/>
            <person name="Castrezana S."/>
            <person name="Celniker S.E."/>
            <person name="Chang J.L."/>
            <person name="Chapple C."/>
            <person name="Chatterji S."/>
            <person name="Chinwalla A."/>
            <person name="Civetta A."/>
            <person name="Clifton S.W."/>
            <person name="Comeron J.M."/>
            <person name="Costello J.C."/>
            <person name="Coyne J.A."/>
            <person name="Daub J."/>
            <person name="David R.G."/>
            <person name="Delcher A.L."/>
            <person name="Delehaunty K."/>
            <person name="Do C.B."/>
            <person name="Ebling H."/>
            <person name="Edwards K."/>
            <person name="Eickbush T."/>
            <person name="Evans J.D."/>
            <person name="Filipski A."/>
            <person name="Findeiss S."/>
            <person name="Freyhult E."/>
            <person name="Fulton L."/>
            <person name="Fulton R."/>
            <person name="Garcia A.C."/>
            <person name="Gardiner A."/>
            <person name="Garfield D.A."/>
            <person name="Garvin B.E."/>
            <person name="Gibson G."/>
            <person name="Gilbert D."/>
            <person name="Gnerre S."/>
            <person name="Godfrey J."/>
            <person name="Good R."/>
            <person name="Gotea V."/>
            <person name="Gravely B."/>
            <person name="Greenberg A.J."/>
            <person name="Griffiths-Jones S."/>
            <person name="Gross S."/>
            <person name="Guigo R."/>
            <person name="Gustafson E.A."/>
            <person name="Haerty W."/>
            <person name="Hahn M.W."/>
            <person name="Halligan D.L."/>
            <person name="Halpern A.L."/>
            <person name="Halter G.M."/>
            <person name="Han M.V."/>
            <person name="Heger A."/>
            <person name="Hillier L."/>
            <person name="Hinrichs A.S."/>
            <person name="Holmes I."/>
            <person name="Hoskins R.A."/>
            <person name="Hubisz M.J."/>
            <person name="Hultmark D."/>
            <person name="Huntley M.A."/>
            <person name="Jaffe D.B."/>
            <person name="Jagadeeshan S."/>
            <person name="Jeck W.R."/>
            <person name="Johnson J."/>
            <person name="Jones C.D."/>
            <person name="Jordan W.C."/>
            <person name="Karpen G.H."/>
            <person name="Kataoka E."/>
            <person name="Keightley P.D."/>
            <person name="Kheradpour P."/>
            <person name="Kirkness E.F."/>
            <person name="Koerich L.B."/>
            <person name="Kristiansen K."/>
            <person name="Kudrna D."/>
            <person name="Kulathinal R.J."/>
            <person name="Kumar S."/>
            <person name="Kwok R."/>
            <person name="Lander E."/>
            <person name="Langley C.H."/>
            <person name="Lapoint R."/>
            <person name="Lazzaro B.P."/>
            <person name="Lee S.J."/>
            <person name="Levesque L."/>
            <person name="Li R."/>
            <person name="Lin C.F."/>
            <person name="Lin M.F."/>
            <person name="Lindblad-Toh K."/>
            <person name="Llopart A."/>
            <person name="Long M."/>
            <person name="Low L."/>
            <person name="Lozovsky E."/>
            <person name="Lu J."/>
            <person name="Luo M."/>
            <person name="Machado C.A."/>
            <person name="Makalowski W."/>
            <person name="Marzo M."/>
            <person name="Matsuda M."/>
            <person name="Matzkin L."/>
            <person name="McAllister B."/>
            <person name="McBride C.S."/>
            <person name="McKernan B."/>
            <person name="McKernan K."/>
            <person name="Mendez-Lago M."/>
            <person name="Minx P."/>
            <person name="Mollenhauer M.U."/>
            <person name="Montooth K."/>
            <person name="Mount S.M."/>
            <person name="Mu X."/>
            <person name="Myers E."/>
            <person name="Negre B."/>
            <person name="Newfeld S."/>
            <person name="Nielsen R."/>
            <person name="Noor M.A."/>
            <person name="O'Grady P."/>
            <person name="Pachter L."/>
            <person name="Papaceit M."/>
            <person name="Parisi M.J."/>
            <person name="Parisi M."/>
            <person name="Parts L."/>
            <person name="Pedersen J.S."/>
            <person name="Pesole G."/>
            <person name="Phillippy A.M."/>
            <person name="Ponting C.P."/>
            <person name="Pop M."/>
            <person name="Porcelli D."/>
            <person name="Powell J.R."/>
            <person name="Prohaska S."/>
            <person name="Pruitt K."/>
            <person name="Puig M."/>
            <person name="Quesneville H."/>
            <person name="Ram K.R."/>
            <person name="Rand D."/>
            <person name="Rasmussen M.D."/>
            <person name="Reed L.K."/>
            <person name="Reenan R."/>
            <person name="Reily A."/>
            <person name="Remington K.A."/>
            <person name="Rieger T.T."/>
            <person name="Ritchie M.G."/>
            <person name="Robin C."/>
            <person name="Rogers Y.H."/>
            <person name="Rohde C."/>
            <person name="Rozas J."/>
            <person name="Rubenfield M.J."/>
            <person name="Ruiz A."/>
            <person name="Russo S."/>
            <person name="Salzberg S.L."/>
            <person name="Sanchez-Gracia A."/>
            <person name="Saranga D.J."/>
            <person name="Sato H."/>
            <person name="Schaeffer S.W."/>
            <person name="Schatz M.C."/>
            <person name="Schlenke T."/>
            <person name="Schwartz R."/>
            <person name="Segarra C."/>
            <person name="Singh R.S."/>
            <person name="Sirot L."/>
            <person name="Sirota M."/>
            <person name="Sisneros N.B."/>
            <person name="Smith C.D."/>
            <person name="Smith T.F."/>
            <person name="Spieth J."/>
            <person name="Stage D.E."/>
            <person name="Stark A."/>
            <person name="Stephan W."/>
            <person name="Strausberg R.L."/>
            <person name="Strempel S."/>
            <person name="Sturgill D."/>
            <person name="Sutton G."/>
            <person name="Sutton G.G."/>
            <person name="Tao W."/>
            <person name="Teichmann S."/>
            <person name="Tobari Y.N."/>
            <person name="Tomimura Y."/>
            <person name="Tsolas J.M."/>
            <person name="Valente V.L."/>
            <person name="Venter E."/>
            <person name="Venter J.C."/>
            <person name="Vicario S."/>
            <person name="Vieira F.G."/>
            <person name="Vilella A.J."/>
            <person name="Villasante A."/>
            <person name="Walenz B."/>
            <person name="Wang J."/>
            <person name="Wasserman M."/>
            <person name="Watts T."/>
            <person name="Wilson D."/>
            <person name="Wilson R.K."/>
            <person name="Wing R.A."/>
            <person name="Wolfner M.F."/>
            <person name="Wong A."/>
            <person name="Wong G.K."/>
            <person name="Wu C.I."/>
            <person name="Wu G."/>
            <person name="Yamamoto D."/>
            <person name="Yang H.P."/>
            <person name="Yang S.P."/>
            <person name="Yorke J.A."/>
            <person name="Yoshida K."/>
            <person name="Zdobnov E."/>
            <person name="Zhang P."/>
            <person name="Zhang Y."/>
            <person name="Zimin A.V."/>
            <person name="Baldwin J."/>
            <person name="Abdouelleil A."/>
            <person name="Abdulkadir J."/>
            <person name="Abebe A."/>
            <person name="Abera B."/>
            <person name="Abreu J."/>
            <person name="Acer S.C."/>
            <person name="Aftuck L."/>
            <person name="Alexander A."/>
            <person name="An P."/>
            <person name="Anderson E."/>
            <person name="Anderson S."/>
            <person name="Arachi H."/>
            <person name="Azer M."/>
            <person name="Bachantsang P."/>
            <person name="Barry A."/>
            <person name="Bayul T."/>
            <person name="Berlin A."/>
            <person name="Bessette D."/>
            <person name="Bloom T."/>
            <person name="Blye J."/>
            <person name="Boguslavskiy L."/>
            <person name="Bonnet C."/>
            <person name="Boukhgalter B."/>
            <person name="Bourzgui I."/>
            <person name="Brown A."/>
            <person name="Cahill P."/>
            <person name="Channer S."/>
            <person name="Cheshatsang Y."/>
            <person name="Chuda L."/>
            <person name="Citroen M."/>
            <person name="Collymore A."/>
            <person name="Cooke P."/>
            <person name="Costello M."/>
            <person name="D'Aco K."/>
            <person name="Daza R."/>
            <person name="De Haan G."/>
            <person name="DeGray S."/>
            <person name="DeMaso C."/>
            <person name="Dhargay N."/>
            <person name="Dooley K."/>
            <person name="Dooley E."/>
            <person name="Doricent M."/>
            <person name="Dorje P."/>
            <person name="Dorjee K."/>
            <person name="Dupes A."/>
            <person name="Elong R."/>
            <person name="Falk J."/>
            <person name="Farina A."/>
            <person name="Faro S."/>
            <person name="Ferguson D."/>
            <person name="Fisher S."/>
            <person name="Foley C.D."/>
            <person name="Franke A."/>
            <person name="Friedrich D."/>
            <person name="Gadbois L."/>
            <person name="Gearin G."/>
            <person name="Gearin C.R."/>
            <person name="Giannoukos G."/>
            <person name="Goode T."/>
            <person name="Graham J."/>
            <person name="Grandbois E."/>
            <person name="Grewal S."/>
            <person name="Gyaltsen K."/>
            <person name="Hafez N."/>
            <person name="Hagos B."/>
            <person name="Hall J."/>
            <person name="Henson C."/>
            <person name="Hollinger A."/>
            <person name="Honan T."/>
            <person name="Huard M.D."/>
            <person name="Hughes L."/>
            <person name="Hurhula B."/>
            <person name="Husby M.E."/>
            <person name="Kamat A."/>
            <person name="Kanga B."/>
            <person name="Kashin S."/>
            <person name="Khazanovich D."/>
            <person name="Kisner P."/>
            <person name="Lance K."/>
            <person name="Lara M."/>
            <person name="Lee W."/>
            <person name="Lennon N."/>
            <person name="Letendre F."/>
            <person name="LeVine R."/>
            <person name="Lipovsky A."/>
            <person name="Liu X."/>
            <person name="Liu J."/>
            <person name="Liu S."/>
            <person name="Lokyitsang T."/>
            <person name="Lokyitsang Y."/>
            <person name="Lubonja R."/>
            <person name="Lui A."/>
            <person name="MacDonald P."/>
            <person name="Magnisalis V."/>
            <person name="Maru K."/>
            <person name="Matthews C."/>
            <person name="McCusker W."/>
            <person name="McDonough S."/>
            <person name="Mehta T."/>
            <person name="Meldrim J."/>
            <person name="Meneus L."/>
            <person name="Mihai O."/>
            <person name="Mihalev A."/>
            <person name="Mihova T."/>
            <person name="Mittelman R."/>
            <person name="Mlenga V."/>
            <person name="Montmayeur A."/>
            <person name="Mulrain L."/>
            <person name="Navidi A."/>
            <person name="Naylor J."/>
            <person name="Negash T."/>
            <person name="Nguyen T."/>
            <person name="Nguyen N."/>
            <person name="Nicol R."/>
            <person name="Norbu C."/>
            <person name="Norbu N."/>
            <person name="Novod N."/>
            <person name="O'Neill B."/>
            <person name="Osman S."/>
            <person name="Markiewicz E."/>
            <person name="Oyono O.L."/>
            <person name="Patti C."/>
            <person name="Phunkhang P."/>
            <person name="Pierre F."/>
            <person name="Priest M."/>
            <person name="Raghuraman S."/>
            <person name="Rege F."/>
            <person name="Reyes R."/>
            <person name="Rise C."/>
            <person name="Rogov P."/>
            <person name="Ross K."/>
            <person name="Ryan E."/>
            <person name="Settipalli S."/>
            <person name="Shea T."/>
            <person name="Sherpa N."/>
            <person name="Shi L."/>
            <person name="Shih D."/>
            <person name="Sparrow T."/>
            <person name="Spaulding J."/>
            <person name="Stalker J."/>
            <person name="Stange-Thomann N."/>
            <person name="Stavropoulos S."/>
            <person name="Stone C."/>
            <person name="Strader C."/>
            <person name="Tesfaye S."/>
            <person name="Thomson T."/>
            <person name="Thoulutsang Y."/>
            <person name="Thoulutsang D."/>
            <person name="Topham K."/>
            <person name="Topping I."/>
            <person name="Tsamla T."/>
            <person name="Vassiliev H."/>
            <person name="Vo A."/>
            <person name="Wangchuk T."/>
            <person name="Wangdi T."/>
            <person name="Weiand M."/>
            <person name="Wilkinson J."/>
            <person name="Wilson A."/>
            <person name="Yadav S."/>
            <person name="Young G."/>
            <person name="Yu Q."/>
            <person name="Zembek L."/>
            <person name="Zhong D."/>
            <person name="Zimmer A."/>
            <person name="Zwirko Z."/>
            <person name="Jaffe D.B."/>
            <person name="Alvarez P."/>
            <person name="Brockman W."/>
            <person name="Butler J."/>
            <person name="Chin C."/>
            <person name="Gnerre S."/>
            <person name="Grabherr M."/>
            <person name="Kleber M."/>
            <person name="Mauceli E."/>
            <person name="MacCallum I."/>
        </authorList>
    </citation>
    <scope>NUCLEOTIDE SEQUENCE [LARGE SCALE GENOMIC DNA]</scope>
    <source>
        <strain evidence="11">Tucson 14030-0811.24</strain>
    </source>
</reference>
<evidence type="ECO:0000256" key="5">
    <source>
        <dbReference type="ARBA" id="ARBA00022692"/>
    </source>
</evidence>
<feature type="transmembrane region" description="Helical" evidence="8">
    <location>
        <begin position="119"/>
        <end position="140"/>
    </location>
</feature>
<dbReference type="EMBL" id="CH964272">
    <property type="protein sequence ID" value="EDW84920.1"/>
    <property type="molecule type" value="Genomic_DNA"/>
</dbReference>
<keyword evidence="7 8" id="KW-0472">Membrane</keyword>
<dbReference type="Proteomes" id="UP000007798">
    <property type="component" value="Unassembled WGS sequence"/>
</dbReference>
<feature type="transmembrane region" description="Helical" evidence="8">
    <location>
        <begin position="64"/>
        <end position="86"/>
    </location>
</feature>
<evidence type="ECO:0000256" key="2">
    <source>
        <dbReference type="ARBA" id="ARBA00022448"/>
    </source>
</evidence>
<dbReference type="OrthoDB" id="8120565at2759"/>
<dbReference type="STRING" id="7260.B4NJ89"/>
<keyword evidence="3" id="KW-1003">Cell membrane</keyword>
<dbReference type="GO" id="GO:0005886">
    <property type="term" value="C:plasma membrane"/>
    <property type="evidence" value="ECO:0007669"/>
    <property type="project" value="UniProtKB-SubCell"/>
</dbReference>